<dbReference type="InterPro" id="IPR000719">
    <property type="entry name" value="Prot_kinase_dom"/>
</dbReference>
<comment type="subcellular location">
    <subcellularLocation>
        <location evidence="1">Nucleus</location>
    </subcellularLocation>
</comment>
<evidence type="ECO:0000256" key="5">
    <source>
        <dbReference type="ARBA" id="ARBA00023117"/>
    </source>
</evidence>
<dbReference type="PROSITE" id="PS51038">
    <property type="entry name" value="BAH"/>
    <property type="match status" value="2"/>
</dbReference>
<dbReference type="SMART" id="SM00398">
    <property type="entry name" value="HMG"/>
    <property type="match status" value="1"/>
</dbReference>
<dbReference type="Proteomes" id="UP000054721">
    <property type="component" value="Unassembled WGS sequence"/>
</dbReference>
<evidence type="ECO:0000259" key="15">
    <source>
        <dbReference type="PROSITE" id="PS50118"/>
    </source>
</evidence>
<dbReference type="PROSITE" id="PS00028">
    <property type="entry name" value="ZINC_FINGER_C2H2_1"/>
    <property type="match status" value="1"/>
</dbReference>
<feature type="compositionally biased region" description="Polar residues" evidence="12">
    <location>
        <begin position="194"/>
        <end position="213"/>
    </location>
</feature>
<evidence type="ECO:0000256" key="12">
    <source>
        <dbReference type="SAM" id="MobiDB-lite"/>
    </source>
</evidence>
<evidence type="ECO:0000259" key="14">
    <source>
        <dbReference type="PROSITE" id="PS50014"/>
    </source>
</evidence>
<dbReference type="InterPro" id="IPR011009">
    <property type="entry name" value="Kinase-like_dom_sf"/>
</dbReference>
<dbReference type="PROSITE" id="PS50157">
    <property type="entry name" value="ZINC_FINGER_C2H2_2"/>
    <property type="match status" value="1"/>
</dbReference>
<evidence type="ECO:0000256" key="1">
    <source>
        <dbReference type="ARBA" id="ARBA00004123"/>
    </source>
</evidence>
<dbReference type="FunFam" id="1.20.920.10:FF:000006">
    <property type="entry name" value="protein polybromo-1 isoform X1"/>
    <property type="match status" value="1"/>
</dbReference>
<keyword evidence="10" id="KW-0238">DNA-binding</keyword>
<gene>
    <name evidence="18" type="primary">PBRM1</name>
    <name evidence="18" type="ORF">T02_15197</name>
</gene>
<dbReference type="Pfam" id="PF00439">
    <property type="entry name" value="Bromodomain"/>
    <property type="match status" value="6"/>
</dbReference>
<evidence type="ECO:0000256" key="11">
    <source>
        <dbReference type="SAM" id="Coils"/>
    </source>
</evidence>
<dbReference type="PROSITE" id="PS50118">
    <property type="entry name" value="HMG_BOX_2"/>
    <property type="match status" value="1"/>
</dbReference>
<accession>A0A0V1LTL4</accession>
<sequence length="2215" mass="254129">MQRLNIRIAHCFKFHLLFDLTNNNTSDEIKLLLMKIEVRLIIEITLGNFVIHSWKMTSKRAHSSDEVPLAKRLRRSALSSAAEEQAKHIRELFTRMRDFVNEDGRHVSRPFFRFASKKLTPEYVKIVTNPMDLTLIHEKVKQDEYANVDQFMSDVNLMVENAKNFYKKDSVEYGDACDLWNMITEARNKQECNSDSMSEFSNRSIDSSPTPSLSPKRENVNNRTQACLLEKLLCTVLTAKSEDGLLCEAFKVIPSKEEWPYYYEVIRDPIDLRTISMKLRRGRYRSVNDLEKDLNQLCRNAKLFNEPSSSVYRAANAIRKLVAHRKMELTDSNAKSSSYYHEMKKNSAVIDNFLREVCAVVEEDSDDEQIPLSTNAQLKNLYTFLRSCRDELSGQCLVEPFLRCPDRSSFPKYYEKIAMPISFYAINHKLKVGLYNAVSGMLDDISLLCSNVKVYFGENSELYKRALKLQLLAFSKIQDTDTSQLELSVWKDLEHLAGLDDVPKTESTLHLPAVKLEFNEESARGKVGRKSFDDALAQYREKLLSVYNTVVNYRDQTGRVVALAFMEKPSKKLYPDYYKVIPEPIDLHMIKATIDSDRYTSSQALAADFELLFENARHYNEDYSAIYTDANTLNGVFADAMKHVFPNPLTIPKCGKARRSNYNFILKDRSRRGSYSSDSSGNRVSRKSQNISLGEHELKLWYIYQAIKEFRDPNNRTLSSVFLKLPSRTDYPDYYEVIRKPIDLQKICNKLSAKQYDSVEALVSDFALMFDNACKFNDPDSLIYKDALTLQRVLIQKAAELRRGEQHSPPIDVQSDVQELLNRIFSDVLNYQDDLGRCLSDSLYEADEEYLIKTKDKDAVTLNIIKKRLEMKWYTRLDRFQQDMLEVFKRARRLKSVNSQIFEDSVDLQSYFIKVRDELTKRGDLFYSSAMRFTEKDLISEIDAMRRRNASKSNLESEVEDNSINEPKVRRLGSLINAVVDIHHFEAGLSFAVIKGRVDMRSCGEGDVELSSVDVGGTVYNVGHFAYVKQQQNNYKPRILLISRIWKQPTGAVGIFGNWYYRPSETCHVSVRKFLKNEVFRTDAYDRVEPSALAGRCHVLFIKTFVNHKPTNFADEDVYVCESRYSVVSQEFKKIKVSIQTSWQLSSQGVHLEDRSTPCLLLRMPLNLEPHDANNGNLLSSVQQEESTNKQEDNNNSCLLVADTGRTDVVVAGQKENLSTVAYEQIQLNGCWIRLGDCVYIRISEHEVKVVFVERIWKSQDDILLHGIPFVSPHQIEHEPTQMFYKKELFAVEPSETFSGRSVVGRCAVLSLKDYCSSRPTEVNEADVFLCDSRAVWNEYGKRVIPDNPERKFKLPTFRLSCEVPEDEVAFFKKPMNAEKEPSPFLMQRAIVYNDLPLPEQKNNNIRFSNSEIAEPSGSTISTTATATTTATTTVRVDTPSTPKLTSRSKSGYILFSAVIRKRIMAENPECSFGHISKIVGAEWKKLSEEEKKKYEEEAQKIAEEREKADQLTGGRLQLLPGQIRVYCCKWRDCDYQFDTVEQLNDHITSMHTSQIVEGSDNQYVCMWLTCSKYRKEGRPFPSLARLHRHIKEKHMPQSVKCLFPQNLGKHYISMSSSSGLDSAQLAQTSISAFQQQQTEQHQYYQQQQYLEQQQQNAVLMSTPTQAHQFSNVAQTQPIRYAPPGSSINAPSAHVAYDNQTAGGAYPMHYSGQPLSPAVQQTMASSHGGRVRSPASFSMPATPTKSSVDPGSILVRALEKPVEPIQLQPQVLRVSKVIHSKTYLNWARNRSGRTLTLSGDSSELKKARKIDTLESIAMDSKKTDAVVQALNIMTKALYCRVDSLRNLWETNYFCCCTDFALFWTFAMFICWLFQRKKIAVSILFDVLAQLGWQKMASITSNISVQIGDVIGNWKLTKLLGFGTYGYVYEVLNLKNDQLEAMKLEDQNPNQSLKVEILVLRSLNKHNARHCCQLLGSGRKDKFSYMVITLVGKTFEDISQVMKEKHGDNGKLDSCSAMYLCMQALEGLQDLHTICFIHRDVKPQNFAIGVHPNLRNVYMLDFGTVRKYLRSDGKHRRPRAKAGFRGTFNFASVYALNLDDQSRRDDMWSWMYLLIQMTTGTLPWLDMPPTGNYFAELEQYKTMKNEHIENPAVLLNGCPEEYYAIFNIIKQMTYYSAPEYEGIYELLKFSMKKENSLSEDEPLQYEKILNEETAHK</sequence>
<comment type="caution">
    <text evidence="18">The sequence shown here is derived from an EMBL/GenBank/DDBJ whole genome shotgun (WGS) entry which is preliminary data.</text>
</comment>
<protein>
    <submittedName>
        <fullName evidence="18">Protein polybromo-1</fullName>
    </submittedName>
</protein>
<dbReference type="InterPro" id="IPR018359">
    <property type="entry name" value="Bromodomain_CS"/>
</dbReference>
<feature type="domain" description="C2H2-type" evidence="16">
    <location>
        <begin position="1527"/>
        <end position="1555"/>
    </location>
</feature>
<dbReference type="PANTHER" id="PTHR16062:SF19">
    <property type="entry name" value="PROTEIN POLYBROMO-1"/>
    <property type="match status" value="1"/>
</dbReference>
<dbReference type="InterPro" id="IPR001487">
    <property type="entry name" value="Bromodomain"/>
</dbReference>
<evidence type="ECO:0000259" key="17">
    <source>
        <dbReference type="PROSITE" id="PS51038"/>
    </source>
</evidence>
<evidence type="ECO:0000256" key="3">
    <source>
        <dbReference type="ARBA" id="ARBA00022853"/>
    </source>
</evidence>
<keyword evidence="5 8" id="KW-0103">Bromodomain</keyword>
<dbReference type="InterPro" id="IPR036427">
    <property type="entry name" value="Bromodomain-like_sf"/>
</dbReference>
<dbReference type="Gene3D" id="1.20.920.10">
    <property type="entry name" value="Bromodomain-like"/>
    <property type="match status" value="6"/>
</dbReference>
<dbReference type="InterPro" id="IPR043151">
    <property type="entry name" value="BAH_sf"/>
</dbReference>
<feature type="domain" description="Bromo" evidence="14">
    <location>
        <begin position="714"/>
        <end position="784"/>
    </location>
</feature>
<dbReference type="GO" id="GO:0016586">
    <property type="term" value="C:RSC-type complex"/>
    <property type="evidence" value="ECO:0007669"/>
    <property type="project" value="InterPro"/>
</dbReference>
<feature type="domain" description="HMG box" evidence="15">
    <location>
        <begin position="1446"/>
        <end position="1508"/>
    </location>
</feature>
<feature type="compositionally biased region" description="Polar residues" evidence="12">
    <location>
        <begin position="1735"/>
        <end position="1749"/>
    </location>
</feature>
<dbReference type="SMART" id="SM00439">
    <property type="entry name" value="BAH"/>
    <property type="match status" value="2"/>
</dbReference>
<dbReference type="Gene3D" id="2.30.30.490">
    <property type="match status" value="2"/>
</dbReference>
<dbReference type="PROSITE" id="PS50011">
    <property type="entry name" value="PROTEIN_KINASE_DOM"/>
    <property type="match status" value="1"/>
</dbReference>
<evidence type="ECO:0000313" key="19">
    <source>
        <dbReference type="Proteomes" id="UP000054721"/>
    </source>
</evidence>
<evidence type="ECO:0000313" key="18">
    <source>
        <dbReference type="EMBL" id="KRZ62832.1"/>
    </source>
</evidence>
<dbReference type="SUPFAM" id="SSF56112">
    <property type="entry name" value="Protein kinase-like (PK-like)"/>
    <property type="match status" value="1"/>
</dbReference>
<dbReference type="SMART" id="SM00220">
    <property type="entry name" value="S_TKc"/>
    <property type="match status" value="1"/>
</dbReference>
<organism evidence="18 19">
    <name type="scientific">Trichinella nativa</name>
    <dbReference type="NCBI Taxonomy" id="6335"/>
    <lineage>
        <taxon>Eukaryota</taxon>
        <taxon>Metazoa</taxon>
        <taxon>Ecdysozoa</taxon>
        <taxon>Nematoda</taxon>
        <taxon>Enoplea</taxon>
        <taxon>Dorylaimia</taxon>
        <taxon>Trichinellida</taxon>
        <taxon>Trichinellidae</taxon>
        <taxon>Trichinella</taxon>
    </lineage>
</organism>
<evidence type="ECO:0000256" key="7">
    <source>
        <dbReference type="ARBA" id="ARBA00023242"/>
    </source>
</evidence>
<dbReference type="SUPFAM" id="SSF47370">
    <property type="entry name" value="Bromodomain"/>
    <property type="match status" value="6"/>
</dbReference>
<keyword evidence="3" id="KW-0156">Chromatin regulator</keyword>
<keyword evidence="2" id="KW-0677">Repeat</keyword>
<feature type="region of interest" description="Disordered" evidence="12">
    <location>
        <begin position="1725"/>
        <end position="1749"/>
    </location>
</feature>
<reference evidence="18 19" key="1">
    <citation type="submission" date="2015-05" db="EMBL/GenBank/DDBJ databases">
        <title>Evolution of Trichinella species and genotypes.</title>
        <authorList>
            <person name="Korhonen P.K."/>
            <person name="Edoardo P."/>
            <person name="Giuseppe L.R."/>
            <person name="Gasser R.B."/>
        </authorList>
    </citation>
    <scope>NUCLEOTIDE SEQUENCE [LARGE SCALE GENOMIC DNA]</scope>
    <source>
        <strain evidence="18">ISS10</strain>
    </source>
</reference>
<dbReference type="InterPro" id="IPR009071">
    <property type="entry name" value="HMG_box_dom"/>
</dbReference>
<dbReference type="CDD" id="cd04717">
    <property type="entry name" value="BAH_polybromo"/>
    <property type="match status" value="1"/>
</dbReference>
<feature type="domain" description="Bromo" evidence="14">
    <location>
        <begin position="103"/>
        <end position="173"/>
    </location>
</feature>
<dbReference type="SUPFAM" id="SSF47095">
    <property type="entry name" value="HMG-box"/>
    <property type="match status" value="1"/>
</dbReference>
<feature type="DNA-binding region" description="HMG box" evidence="10">
    <location>
        <begin position="1446"/>
        <end position="1508"/>
    </location>
</feature>
<dbReference type="GO" id="GO:0008270">
    <property type="term" value="F:zinc ion binding"/>
    <property type="evidence" value="ECO:0007669"/>
    <property type="project" value="UniProtKB-KW"/>
</dbReference>
<dbReference type="InterPro" id="IPR013087">
    <property type="entry name" value="Znf_C2H2_type"/>
</dbReference>
<feature type="domain" description="Protein kinase" evidence="13">
    <location>
        <begin position="1913"/>
        <end position="2215"/>
    </location>
</feature>
<evidence type="ECO:0000259" key="13">
    <source>
        <dbReference type="PROSITE" id="PS50011"/>
    </source>
</evidence>
<keyword evidence="7 10" id="KW-0539">Nucleus</keyword>
<dbReference type="SMART" id="SM00297">
    <property type="entry name" value="BROMO"/>
    <property type="match status" value="6"/>
</dbReference>
<dbReference type="InterPro" id="IPR037382">
    <property type="entry name" value="Rsc/polybromo"/>
</dbReference>
<dbReference type="GO" id="GO:0006368">
    <property type="term" value="P:transcription elongation by RNA polymerase II"/>
    <property type="evidence" value="ECO:0007669"/>
    <property type="project" value="TreeGrafter"/>
</dbReference>
<proteinExistence type="predicted"/>
<evidence type="ECO:0000256" key="8">
    <source>
        <dbReference type="PROSITE-ProRule" id="PRU00035"/>
    </source>
</evidence>
<dbReference type="InterPro" id="IPR001025">
    <property type="entry name" value="BAH_dom"/>
</dbReference>
<dbReference type="GO" id="GO:0006338">
    <property type="term" value="P:chromatin remodeling"/>
    <property type="evidence" value="ECO:0007669"/>
    <property type="project" value="InterPro"/>
</dbReference>
<dbReference type="OrthoDB" id="10009055at2759"/>
<dbReference type="PRINTS" id="PR00503">
    <property type="entry name" value="BROMODOMAIN"/>
</dbReference>
<feature type="domain" description="Bromo" evidence="14">
    <location>
        <begin position="242"/>
        <end position="312"/>
    </location>
</feature>
<dbReference type="SUPFAM" id="SSF57667">
    <property type="entry name" value="beta-beta-alpha zinc fingers"/>
    <property type="match status" value="1"/>
</dbReference>
<feature type="domain" description="BAH" evidence="17">
    <location>
        <begin position="1018"/>
        <end position="1136"/>
    </location>
</feature>
<dbReference type="Pfam" id="PF00505">
    <property type="entry name" value="HMG_box"/>
    <property type="match status" value="1"/>
</dbReference>
<dbReference type="STRING" id="6335.A0A0V1LTL4"/>
<evidence type="ECO:0000256" key="6">
    <source>
        <dbReference type="ARBA" id="ARBA00023163"/>
    </source>
</evidence>
<dbReference type="GO" id="GO:0005524">
    <property type="term" value="F:ATP binding"/>
    <property type="evidence" value="ECO:0007669"/>
    <property type="project" value="InterPro"/>
</dbReference>
<dbReference type="EMBL" id="JYDW01000005">
    <property type="protein sequence ID" value="KRZ62832.1"/>
    <property type="molecule type" value="Genomic_DNA"/>
</dbReference>
<keyword evidence="11" id="KW-0175">Coiled coil</keyword>
<evidence type="ECO:0000256" key="2">
    <source>
        <dbReference type="ARBA" id="ARBA00022737"/>
    </source>
</evidence>
<dbReference type="PROSITE" id="PS00633">
    <property type="entry name" value="BROMODOMAIN_1"/>
    <property type="match status" value="2"/>
</dbReference>
<dbReference type="PROSITE" id="PS50014">
    <property type="entry name" value="BROMODOMAIN_2"/>
    <property type="match status" value="5"/>
</dbReference>
<evidence type="ECO:0000256" key="9">
    <source>
        <dbReference type="PROSITE-ProRule" id="PRU00042"/>
    </source>
</evidence>
<dbReference type="InterPro" id="IPR036910">
    <property type="entry name" value="HMG_box_dom_sf"/>
</dbReference>
<evidence type="ECO:0000259" key="16">
    <source>
        <dbReference type="PROSITE" id="PS50157"/>
    </source>
</evidence>
<feature type="domain" description="Bromo" evidence="14">
    <location>
        <begin position="557"/>
        <end position="627"/>
    </location>
</feature>
<dbReference type="PANTHER" id="PTHR16062">
    <property type="entry name" value="SWI/SNF-RELATED"/>
    <property type="match status" value="1"/>
</dbReference>
<feature type="domain" description="Bromo" evidence="14">
    <location>
        <begin position="393"/>
        <end position="463"/>
    </location>
</feature>
<keyword evidence="19" id="KW-1185">Reference proteome</keyword>
<dbReference type="Gene3D" id="3.30.160.60">
    <property type="entry name" value="Classic Zinc Finger"/>
    <property type="match status" value="1"/>
</dbReference>
<keyword evidence="9" id="KW-0863">Zinc-finger</keyword>
<dbReference type="Gene3D" id="1.10.510.10">
    <property type="entry name" value="Transferase(Phosphotransferase) domain 1"/>
    <property type="match status" value="1"/>
</dbReference>
<dbReference type="GO" id="GO:0004672">
    <property type="term" value="F:protein kinase activity"/>
    <property type="evidence" value="ECO:0007669"/>
    <property type="project" value="InterPro"/>
</dbReference>
<keyword evidence="9" id="KW-0479">Metal-binding</keyword>
<keyword evidence="6" id="KW-0804">Transcription</keyword>
<feature type="region of interest" description="Disordered" evidence="12">
    <location>
        <begin position="194"/>
        <end position="218"/>
    </location>
</feature>
<keyword evidence="4" id="KW-0805">Transcription regulation</keyword>
<feature type="coiled-coil region" evidence="11">
    <location>
        <begin position="1485"/>
        <end position="1512"/>
    </location>
</feature>
<dbReference type="InterPro" id="IPR036236">
    <property type="entry name" value="Znf_C2H2_sf"/>
</dbReference>
<dbReference type="Gene3D" id="1.10.30.10">
    <property type="entry name" value="High mobility group box domain"/>
    <property type="match status" value="1"/>
</dbReference>
<evidence type="ECO:0000256" key="4">
    <source>
        <dbReference type="ARBA" id="ARBA00023015"/>
    </source>
</evidence>
<name>A0A0V1LTL4_9BILA</name>
<feature type="domain" description="BAH" evidence="17">
    <location>
        <begin position="1231"/>
        <end position="1346"/>
    </location>
</feature>
<dbReference type="SMART" id="SM00355">
    <property type="entry name" value="ZnF_C2H2"/>
    <property type="match status" value="2"/>
</dbReference>
<evidence type="ECO:0000256" key="10">
    <source>
        <dbReference type="PROSITE-ProRule" id="PRU00267"/>
    </source>
</evidence>
<dbReference type="GO" id="GO:0003677">
    <property type="term" value="F:DNA binding"/>
    <property type="evidence" value="ECO:0007669"/>
    <property type="project" value="UniProtKB-UniRule"/>
</dbReference>
<keyword evidence="9" id="KW-0862">Zinc</keyword>
<dbReference type="Pfam" id="PF00069">
    <property type="entry name" value="Pkinase"/>
    <property type="match status" value="1"/>
</dbReference>
<dbReference type="Pfam" id="PF01426">
    <property type="entry name" value="BAH"/>
    <property type="match status" value="2"/>
</dbReference>
<dbReference type="GO" id="GO:0003682">
    <property type="term" value="F:chromatin binding"/>
    <property type="evidence" value="ECO:0007669"/>
    <property type="project" value="InterPro"/>
</dbReference>